<dbReference type="EMBL" id="CP117450">
    <property type="protein sequence ID" value="WLH07937.1"/>
    <property type="molecule type" value="Genomic_DNA"/>
</dbReference>
<evidence type="ECO:0008006" key="3">
    <source>
        <dbReference type="Google" id="ProtNLM"/>
    </source>
</evidence>
<accession>A0ABY9FX70</accession>
<reference evidence="1 2" key="1">
    <citation type="submission" date="2023-02" db="EMBL/GenBank/DDBJ databases">
        <title>Evolution of Hrp T3SS in non-pathogenic Pseudomonas fluorescens.</title>
        <authorList>
            <person name="Liao K."/>
            <person name="Wei H."/>
            <person name="Gu Y."/>
        </authorList>
    </citation>
    <scope>NUCLEOTIDE SEQUENCE [LARGE SCALE GENOMIC DNA]</scope>
    <source>
        <strain evidence="1 2">FP2043</strain>
    </source>
</reference>
<keyword evidence="2" id="KW-1185">Reference proteome</keyword>
<gene>
    <name evidence="1" type="ORF">PSH67_04585</name>
</gene>
<name>A0ABY9FX70_9PSED</name>
<evidence type="ECO:0000313" key="2">
    <source>
        <dbReference type="Proteomes" id="UP001236748"/>
    </source>
</evidence>
<dbReference type="RefSeq" id="WP_160296676.1">
    <property type="nucleotide sequence ID" value="NZ_CP117450.1"/>
</dbReference>
<evidence type="ECO:0000313" key="1">
    <source>
        <dbReference type="EMBL" id="WLH07937.1"/>
    </source>
</evidence>
<proteinExistence type="predicted"/>
<organism evidence="1 2">
    <name type="scientific">Pseudomonas lurida</name>
    <dbReference type="NCBI Taxonomy" id="244566"/>
    <lineage>
        <taxon>Bacteria</taxon>
        <taxon>Pseudomonadati</taxon>
        <taxon>Pseudomonadota</taxon>
        <taxon>Gammaproteobacteria</taxon>
        <taxon>Pseudomonadales</taxon>
        <taxon>Pseudomonadaceae</taxon>
        <taxon>Pseudomonas</taxon>
    </lineage>
</organism>
<sequence>MTILNELSKESLAIHLHEAITQCLTEEPSPSAWIVNGAVLVDSASLSAPISIALNQLPRRCIPNDLAEVLVQLRLVQRPQSYVLRYDSKFGGRARWRSLLQLAKGELPDNILHGALSWFCHEVEEHPFMELGIPGDTHAIRPPANPWRLALLLPDPTTLVSHHRPSPILPVPHAVIATYHEDSSAGLGQETRSVQE</sequence>
<dbReference type="Proteomes" id="UP001236748">
    <property type="component" value="Chromosome"/>
</dbReference>
<protein>
    <recommendedName>
        <fullName evidence="3">Phage tail protein</fullName>
    </recommendedName>
</protein>